<sequence length="88" mass="9172">MEAAGVAATAMIMAMAPETGTMKSRMNTMMSLRNMPLPLAVGAAEEEGVERLGVGEEAVGHHAAAEEAIIRSYSPHAKCGCAEAKHCE</sequence>
<keyword evidence="2" id="KW-1185">Reference proteome</keyword>
<evidence type="ECO:0000313" key="1">
    <source>
        <dbReference type="EMBL" id="WVZ54270.1"/>
    </source>
</evidence>
<organism evidence="1 2">
    <name type="scientific">Paspalum notatum var. saurae</name>
    <dbReference type="NCBI Taxonomy" id="547442"/>
    <lineage>
        <taxon>Eukaryota</taxon>
        <taxon>Viridiplantae</taxon>
        <taxon>Streptophyta</taxon>
        <taxon>Embryophyta</taxon>
        <taxon>Tracheophyta</taxon>
        <taxon>Spermatophyta</taxon>
        <taxon>Magnoliopsida</taxon>
        <taxon>Liliopsida</taxon>
        <taxon>Poales</taxon>
        <taxon>Poaceae</taxon>
        <taxon>PACMAD clade</taxon>
        <taxon>Panicoideae</taxon>
        <taxon>Andropogonodae</taxon>
        <taxon>Paspaleae</taxon>
        <taxon>Paspalinae</taxon>
        <taxon>Paspalum</taxon>
    </lineage>
</organism>
<dbReference type="AlphaFoldDB" id="A0AAQ3SL94"/>
<proteinExistence type="predicted"/>
<evidence type="ECO:0000313" key="2">
    <source>
        <dbReference type="Proteomes" id="UP001341281"/>
    </source>
</evidence>
<dbReference type="Proteomes" id="UP001341281">
    <property type="component" value="Chromosome 01"/>
</dbReference>
<gene>
    <name evidence="1" type="ORF">U9M48_005095</name>
</gene>
<name>A0AAQ3SL94_PASNO</name>
<protein>
    <submittedName>
        <fullName evidence="1">Uncharacterized protein</fullName>
    </submittedName>
</protein>
<reference evidence="1 2" key="1">
    <citation type="submission" date="2024-02" db="EMBL/GenBank/DDBJ databases">
        <title>High-quality chromosome-scale genome assembly of Pensacola bahiagrass (Paspalum notatum Flugge var. saurae).</title>
        <authorList>
            <person name="Vega J.M."/>
            <person name="Podio M."/>
            <person name="Orjuela J."/>
            <person name="Siena L.A."/>
            <person name="Pessino S.C."/>
            <person name="Combes M.C."/>
            <person name="Mariac C."/>
            <person name="Albertini E."/>
            <person name="Pupilli F."/>
            <person name="Ortiz J.P.A."/>
            <person name="Leblanc O."/>
        </authorList>
    </citation>
    <scope>NUCLEOTIDE SEQUENCE [LARGE SCALE GENOMIC DNA]</scope>
    <source>
        <strain evidence="1">R1</strain>
        <tissue evidence="1">Leaf</tissue>
    </source>
</reference>
<accession>A0AAQ3SL94</accession>
<dbReference type="EMBL" id="CP144745">
    <property type="protein sequence ID" value="WVZ54270.1"/>
    <property type="molecule type" value="Genomic_DNA"/>
</dbReference>